<dbReference type="PANTHER" id="PTHR10177">
    <property type="entry name" value="CYCLINS"/>
    <property type="match status" value="1"/>
</dbReference>
<protein>
    <recommendedName>
        <fullName evidence="3">Cyclin N-terminal domain-containing protein</fullName>
    </recommendedName>
</protein>
<sequence>MLEFKKETVFAVKGVRKDFLYSTSKLIQFPNLDSYTEFYSIFQKLIPAIPDGDVAKRVVSKGVAVQKISKPLVDIGNVKVVVKSKQEILPCPDAEEIKKEKSKSHYKSSKKKKVLTMSSVLDARSKAAHGGSTDKPKESIIDIDGADAENHLAAVEYVDELYKFYKLTESSSQVHDYMDLQDQINGNMRMIFVDWLIEVHKKFELTPEPLYLTVRFN</sequence>
<evidence type="ECO:0000256" key="2">
    <source>
        <dbReference type="ARBA" id="ARBA00023306"/>
    </source>
</evidence>
<dbReference type="Proteomes" id="UP000316621">
    <property type="component" value="Chromosome 2"/>
</dbReference>
<dbReference type="InterPro" id="IPR036915">
    <property type="entry name" value="Cyclin-like_sf"/>
</dbReference>
<evidence type="ECO:0000259" key="3">
    <source>
        <dbReference type="Pfam" id="PF00134"/>
    </source>
</evidence>
<dbReference type="Gramene" id="RZC50639">
    <property type="protein sequence ID" value="RZC50639"/>
    <property type="gene ID" value="C5167_019067"/>
</dbReference>
<evidence type="ECO:0000313" key="5">
    <source>
        <dbReference type="Proteomes" id="UP000316621"/>
    </source>
</evidence>
<name>A0A4Y7IT10_PAPSO</name>
<reference evidence="4 5" key="1">
    <citation type="journal article" date="2018" name="Science">
        <title>The opium poppy genome and morphinan production.</title>
        <authorList>
            <person name="Guo L."/>
            <person name="Winzer T."/>
            <person name="Yang X."/>
            <person name="Li Y."/>
            <person name="Ning Z."/>
            <person name="He Z."/>
            <person name="Teodor R."/>
            <person name="Lu Y."/>
            <person name="Bowser T.A."/>
            <person name="Graham I.A."/>
            <person name="Ye K."/>
        </authorList>
    </citation>
    <scope>NUCLEOTIDE SEQUENCE [LARGE SCALE GENOMIC DNA]</scope>
    <source>
        <strain evidence="5">cv. HN1</strain>
        <tissue evidence="4">Leaves</tissue>
    </source>
</reference>
<accession>A0A4Y7IT10</accession>
<keyword evidence="5" id="KW-1185">Reference proteome</keyword>
<dbReference type="AlphaFoldDB" id="A0A4Y7IT10"/>
<dbReference type="STRING" id="3469.A0A4Y7IT10"/>
<dbReference type="SUPFAM" id="SSF47954">
    <property type="entry name" value="Cyclin-like"/>
    <property type="match status" value="1"/>
</dbReference>
<feature type="domain" description="Cyclin N-terminal" evidence="3">
    <location>
        <begin position="161"/>
        <end position="215"/>
    </location>
</feature>
<organism evidence="4 5">
    <name type="scientific">Papaver somniferum</name>
    <name type="common">Opium poppy</name>
    <dbReference type="NCBI Taxonomy" id="3469"/>
    <lineage>
        <taxon>Eukaryota</taxon>
        <taxon>Viridiplantae</taxon>
        <taxon>Streptophyta</taxon>
        <taxon>Embryophyta</taxon>
        <taxon>Tracheophyta</taxon>
        <taxon>Spermatophyta</taxon>
        <taxon>Magnoliopsida</taxon>
        <taxon>Ranunculales</taxon>
        <taxon>Papaveraceae</taxon>
        <taxon>Papaveroideae</taxon>
        <taxon>Papaver</taxon>
    </lineage>
</organism>
<dbReference type="OrthoDB" id="1934866at2759"/>
<dbReference type="Gene3D" id="1.10.472.10">
    <property type="entry name" value="Cyclin-like"/>
    <property type="match status" value="2"/>
</dbReference>
<keyword evidence="2" id="KW-0131">Cell cycle</keyword>
<dbReference type="InterPro" id="IPR006671">
    <property type="entry name" value="Cyclin_N"/>
</dbReference>
<dbReference type="EMBL" id="CM010716">
    <property type="protein sequence ID" value="RZC50639.1"/>
    <property type="molecule type" value="Genomic_DNA"/>
</dbReference>
<keyword evidence="1" id="KW-0132">Cell division</keyword>
<gene>
    <name evidence="4" type="ORF">C5167_019067</name>
</gene>
<evidence type="ECO:0000256" key="1">
    <source>
        <dbReference type="ARBA" id="ARBA00022618"/>
    </source>
</evidence>
<dbReference type="GO" id="GO:0051301">
    <property type="term" value="P:cell division"/>
    <property type="evidence" value="ECO:0007669"/>
    <property type="project" value="UniProtKB-KW"/>
</dbReference>
<evidence type="ECO:0000313" key="4">
    <source>
        <dbReference type="EMBL" id="RZC50639.1"/>
    </source>
</evidence>
<dbReference type="Pfam" id="PF00134">
    <property type="entry name" value="Cyclin_N"/>
    <property type="match status" value="1"/>
</dbReference>
<dbReference type="InterPro" id="IPR039361">
    <property type="entry name" value="Cyclin"/>
</dbReference>
<proteinExistence type="predicted"/>